<accession>A0ACB5TP60</accession>
<dbReference type="Proteomes" id="UP001165101">
    <property type="component" value="Unassembled WGS sequence"/>
</dbReference>
<gene>
    <name evidence="1" type="ORF">Cboi01_000267800</name>
</gene>
<comment type="caution">
    <text evidence="1">The sequence shown here is derived from an EMBL/GenBank/DDBJ whole genome shotgun (WGS) entry which is preliminary data.</text>
</comment>
<sequence length="194" mass="21804">MADVTETKRPHTGSSSDSPDNSKEESHTQPEKHAKIVAVDKRQRIDVSKTSSMLMKKAALGTTPSDQLEAKRSRVKMLQAEFDNLSLQLREQISRRRPHDDYPRANVSAERSSAATRVHGEILPPECDEPWEAATDQFDALSAAKRITDEHIELLKTYNDLKDTAKDLSTLIASQRNMTLVQVMEEMGVEMSDK</sequence>
<name>A0ACB5TP60_CANBO</name>
<evidence type="ECO:0000313" key="1">
    <source>
        <dbReference type="EMBL" id="GME92295.1"/>
    </source>
</evidence>
<evidence type="ECO:0000313" key="2">
    <source>
        <dbReference type="Proteomes" id="UP001165101"/>
    </source>
</evidence>
<proteinExistence type="predicted"/>
<protein>
    <submittedName>
        <fullName evidence="1">Unnamed protein product</fullName>
    </submittedName>
</protein>
<organism evidence="1 2">
    <name type="scientific">Candida boidinii</name>
    <name type="common">Yeast</name>
    <dbReference type="NCBI Taxonomy" id="5477"/>
    <lineage>
        <taxon>Eukaryota</taxon>
        <taxon>Fungi</taxon>
        <taxon>Dikarya</taxon>
        <taxon>Ascomycota</taxon>
        <taxon>Saccharomycotina</taxon>
        <taxon>Pichiomycetes</taxon>
        <taxon>Pichiales</taxon>
        <taxon>Pichiaceae</taxon>
        <taxon>Ogataea</taxon>
        <taxon>Ogataea/Candida clade</taxon>
    </lineage>
</organism>
<reference evidence="1" key="1">
    <citation type="submission" date="2023-04" db="EMBL/GenBank/DDBJ databases">
        <title>Candida boidinii NBRC 1967.</title>
        <authorList>
            <person name="Ichikawa N."/>
            <person name="Sato H."/>
            <person name="Tonouchi N."/>
        </authorList>
    </citation>
    <scope>NUCLEOTIDE SEQUENCE</scope>
    <source>
        <strain evidence="1">NBRC 1967</strain>
    </source>
</reference>
<keyword evidence="2" id="KW-1185">Reference proteome</keyword>
<dbReference type="EMBL" id="BSXV01001263">
    <property type="protein sequence ID" value="GME92295.1"/>
    <property type="molecule type" value="Genomic_DNA"/>
</dbReference>